<keyword evidence="5 10" id="KW-1133">Transmembrane helix</keyword>
<dbReference type="EMBL" id="CAJPDQ010000038">
    <property type="protein sequence ID" value="CAF9931377.1"/>
    <property type="molecule type" value="Genomic_DNA"/>
</dbReference>
<evidence type="ECO:0000256" key="3">
    <source>
        <dbReference type="ARBA" id="ARBA00022475"/>
    </source>
</evidence>
<evidence type="ECO:0000256" key="10">
    <source>
        <dbReference type="SAM" id="Phobius"/>
    </source>
</evidence>
<comment type="subcellular location">
    <subcellularLocation>
        <location evidence="2">Cell membrane</location>
        <topology evidence="2">Multi-pass membrane protein</topology>
    </subcellularLocation>
</comment>
<feature type="transmembrane region" description="Helical" evidence="10">
    <location>
        <begin position="345"/>
        <end position="363"/>
    </location>
</feature>
<feature type="transmembrane region" description="Helical" evidence="10">
    <location>
        <begin position="296"/>
        <end position="324"/>
    </location>
</feature>
<evidence type="ECO:0000256" key="8">
    <source>
        <dbReference type="ARBA" id="ARBA00035585"/>
    </source>
</evidence>
<dbReference type="GO" id="GO:0005886">
    <property type="term" value="C:plasma membrane"/>
    <property type="evidence" value="ECO:0007669"/>
    <property type="project" value="UniProtKB-SubCell"/>
</dbReference>
<dbReference type="OrthoDB" id="409792at2759"/>
<dbReference type="PANTHER" id="PTHR28259">
    <property type="entry name" value="FLUORIDE EXPORT PROTEIN 1-RELATED"/>
    <property type="match status" value="1"/>
</dbReference>
<keyword evidence="3" id="KW-1003">Cell membrane</keyword>
<keyword evidence="4 10" id="KW-0812">Transmembrane</keyword>
<evidence type="ECO:0000256" key="9">
    <source>
        <dbReference type="SAM" id="MobiDB-lite"/>
    </source>
</evidence>
<comment type="function">
    <text evidence="1">Fluoride channel required for the rapid expulsion of cytoplasmic fluoride.</text>
</comment>
<feature type="transmembrane region" description="Helical" evidence="10">
    <location>
        <begin position="246"/>
        <end position="266"/>
    </location>
</feature>
<dbReference type="InterPro" id="IPR003691">
    <property type="entry name" value="FluC"/>
</dbReference>
<dbReference type="GO" id="GO:1903425">
    <property type="term" value="F:fluoride transmembrane transporter activity"/>
    <property type="evidence" value="ECO:0007669"/>
    <property type="project" value="TreeGrafter"/>
</dbReference>
<dbReference type="AlphaFoldDB" id="A0A8H3FUN2"/>
<dbReference type="Pfam" id="PF02537">
    <property type="entry name" value="CRCB"/>
    <property type="match status" value="2"/>
</dbReference>
<dbReference type="PANTHER" id="PTHR28259:SF1">
    <property type="entry name" value="FLUORIDE EXPORT PROTEIN 1-RELATED"/>
    <property type="match status" value="1"/>
</dbReference>
<feature type="transmembrane region" description="Helical" evidence="10">
    <location>
        <begin position="191"/>
        <end position="210"/>
    </location>
</feature>
<feature type="compositionally biased region" description="Polar residues" evidence="9">
    <location>
        <begin position="56"/>
        <end position="89"/>
    </location>
</feature>
<comment type="catalytic activity">
    <reaction evidence="8">
        <text>fluoride(in) = fluoride(out)</text>
        <dbReference type="Rhea" id="RHEA:76159"/>
        <dbReference type="ChEBI" id="CHEBI:17051"/>
    </reaction>
    <physiologicalReaction direction="left-to-right" evidence="8">
        <dbReference type="Rhea" id="RHEA:76160"/>
    </physiologicalReaction>
</comment>
<comment type="similarity">
    <text evidence="7">Belongs to the fluoride channel Fluc/FEX (TC 1.A.43) family.</text>
</comment>
<feature type="region of interest" description="Disordered" evidence="9">
    <location>
        <begin position="123"/>
        <end position="153"/>
    </location>
</feature>
<gene>
    <name evidence="11" type="ORF">GOMPHAMPRED_005904</name>
</gene>
<keyword evidence="6 10" id="KW-0472">Membrane</keyword>
<evidence type="ECO:0000256" key="7">
    <source>
        <dbReference type="ARBA" id="ARBA00035120"/>
    </source>
</evidence>
<proteinExistence type="inferred from homology"/>
<evidence type="ECO:0000256" key="6">
    <source>
        <dbReference type="ARBA" id="ARBA00023136"/>
    </source>
</evidence>
<feature type="compositionally biased region" description="Polar residues" evidence="9">
    <location>
        <begin position="32"/>
        <end position="47"/>
    </location>
</feature>
<evidence type="ECO:0000256" key="2">
    <source>
        <dbReference type="ARBA" id="ARBA00004651"/>
    </source>
</evidence>
<protein>
    <submittedName>
        <fullName evidence="11">Uncharacterized protein</fullName>
    </submittedName>
</protein>
<comment type="caution">
    <text evidence="11">The sequence shown here is derived from an EMBL/GenBank/DDBJ whole genome shotgun (WGS) entry which is preliminary data.</text>
</comment>
<sequence length="518" mass="56277">MRNSDDNYTLPETFLDLDEAPPATYDDRGNSLEYSLSQEPNRSQVHNTVPLAHNASLRQQPGQLPSSPRSGQHLNPRNHSLFRSRTPSRPSIRATEDDTNQISAQAQNPVFRNPPQGYHGHLTEIAAPPPVNDPSQREDQTSIEKPTEPKSQTSEMAIQAYTISYLIFFSIWGTLARLGLQALTTYPGAPATQGVLWANVGGSLIMGFLAEDRQMFQEPWGSASPSRTTLPPIEQSKRYAAFKKTIPLYIGLSTGFCGCLTSFSSWQRDSFLALANAATITGNSVSNAPIPRNGGYSFLALLATLILTPTLCLGALQVGAHVALGLQSVTPKVNATITRKIVDPAMIPLAFLSWLGAIFLAIWPPDRPFGSSAHATWLNETWRGDAIFACVFAPLGCLTRFYISILLNGRMPSFPLGTFVVNIFGSILEGMFYDLQHVRLAAGIGGGLVSCQVLQGLMDGYCGSTTTISTWVAELKGLRRRHAYIYGGASMFTGLAFMIVIMGSAFWTDGYQATACGK</sequence>
<feature type="compositionally biased region" description="Basic and acidic residues" evidence="9">
    <location>
        <begin position="135"/>
        <end position="148"/>
    </location>
</feature>
<evidence type="ECO:0000256" key="4">
    <source>
        <dbReference type="ARBA" id="ARBA00022692"/>
    </source>
</evidence>
<name>A0A8H3FUN2_9LECA</name>
<dbReference type="Proteomes" id="UP000664169">
    <property type="component" value="Unassembled WGS sequence"/>
</dbReference>
<organism evidence="11 12">
    <name type="scientific">Gomphillus americanus</name>
    <dbReference type="NCBI Taxonomy" id="1940652"/>
    <lineage>
        <taxon>Eukaryota</taxon>
        <taxon>Fungi</taxon>
        <taxon>Dikarya</taxon>
        <taxon>Ascomycota</taxon>
        <taxon>Pezizomycotina</taxon>
        <taxon>Lecanoromycetes</taxon>
        <taxon>OSLEUM clade</taxon>
        <taxon>Ostropomycetidae</taxon>
        <taxon>Ostropales</taxon>
        <taxon>Graphidaceae</taxon>
        <taxon>Gomphilloideae</taxon>
        <taxon>Gomphillus</taxon>
    </lineage>
</organism>
<evidence type="ECO:0000313" key="11">
    <source>
        <dbReference type="EMBL" id="CAF9931377.1"/>
    </source>
</evidence>
<feature type="transmembrane region" description="Helical" evidence="10">
    <location>
        <begin position="386"/>
        <end position="407"/>
    </location>
</feature>
<evidence type="ECO:0000313" key="12">
    <source>
        <dbReference type="Proteomes" id="UP000664169"/>
    </source>
</evidence>
<feature type="transmembrane region" description="Helical" evidence="10">
    <location>
        <begin position="483"/>
        <end position="507"/>
    </location>
</feature>
<evidence type="ECO:0000256" key="5">
    <source>
        <dbReference type="ARBA" id="ARBA00022989"/>
    </source>
</evidence>
<feature type="transmembrane region" description="Helical" evidence="10">
    <location>
        <begin position="160"/>
        <end position="179"/>
    </location>
</feature>
<feature type="region of interest" description="Disordered" evidence="9">
    <location>
        <begin position="1"/>
        <end position="101"/>
    </location>
</feature>
<accession>A0A8H3FUN2</accession>
<reference evidence="11" key="1">
    <citation type="submission" date="2021-03" db="EMBL/GenBank/DDBJ databases">
        <authorList>
            <person name="Tagirdzhanova G."/>
        </authorList>
    </citation>
    <scope>NUCLEOTIDE SEQUENCE</scope>
</reference>
<keyword evidence="12" id="KW-1185">Reference proteome</keyword>
<evidence type="ECO:0000256" key="1">
    <source>
        <dbReference type="ARBA" id="ARBA00002598"/>
    </source>
</evidence>